<dbReference type="SUPFAM" id="SSF102114">
    <property type="entry name" value="Radical SAM enzymes"/>
    <property type="match status" value="1"/>
</dbReference>
<evidence type="ECO:0000256" key="4">
    <source>
        <dbReference type="ARBA" id="ARBA00022842"/>
    </source>
</evidence>
<dbReference type="GO" id="GO:0000287">
    <property type="term" value="F:magnesium ion binding"/>
    <property type="evidence" value="ECO:0007669"/>
    <property type="project" value="UniProtKB-UniRule"/>
</dbReference>
<evidence type="ECO:0000259" key="9">
    <source>
        <dbReference type="PROSITE" id="PS51918"/>
    </source>
</evidence>
<reference evidence="11" key="1">
    <citation type="submission" date="2019-11" db="EMBL/GenBank/DDBJ databases">
        <title>Genome sequence of Heliorestis convoluta strain HH, an alkaliphilic and minimalistic phototrophic bacterium from a soda lake in Egypt.</title>
        <authorList>
            <person name="Dewey E.D."/>
            <person name="Stokes L.M."/>
            <person name="Burchell B.M."/>
            <person name="Shaffer K.N."/>
            <person name="Huntington A.M."/>
            <person name="Baker J.M."/>
            <person name="Nadendla S."/>
            <person name="Giglio M.G."/>
            <person name="Touchman J.W."/>
            <person name="Blankenship R.E."/>
            <person name="Madigan M.T."/>
            <person name="Sattley W.M."/>
        </authorList>
    </citation>
    <scope>NUCLEOTIDE SEQUENCE [LARGE SCALE GENOMIC DNA]</scope>
    <source>
        <strain evidence="11">HH</strain>
    </source>
</reference>
<keyword evidence="5 8" id="KW-0408">Iron</keyword>
<dbReference type="InterPro" id="IPR024924">
    <property type="entry name" value="7-CO-7-deazaguanine_synth-like"/>
</dbReference>
<dbReference type="HAMAP" id="MF_00917">
    <property type="entry name" value="QueE"/>
    <property type="match status" value="1"/>
</dbReference>
<dbReference type="InterPro" id="IPR058240">
    <property type="entry name" value="rSAM_sf"/>
</dbReference>
<comment type="pathway">
    <text evidence="8">Purine metabolism; 7-cyano-7-deazaguanine biosynthesis.</text>
</comment>
<keyword evidence="2 8" id="KW-0949">S-adenosyl-L-methionine</keyword>
<evidence type="ECO:0000313" key="11">
    <source>
        <dbReference type="Proteomes" id="UP000366051"/>
    </source>
</evidence>
<comment type="cofactor">
    <cofactor evidence="8">
        <name>S-adenosyl-L-methionine</name>
        <dbReference type="ChEBI" id="CHEBI:59789"/>
    </cofactor>
    <text evidence="8">Binds 1 S-adenosyl-L-methionine per subunit.</text>
</comment>
<evidence type="ECO:0000256" key="2">
    <source>
        <dbReference type="ARBA" id="ARBA00022691"/>
    </source>
</evidence>
<dbReference type="SFLD" id="SFLDS00029">
    <property type="entry name" value="Radical_SAM"/>
    <property type="match status" value="1"/>
</dbReference>
<dbReference type="Gene3D" id="3.20.20.70">
    <property type="entry name" value="Aldolase class I"/>
    <property type="match status" value="1"/>
</dbReference>
<evidence type="ECO:0000256" key="8">
    <source>
        <dbReference type="HAMAP-Rule" id="MF_00917"/>
    </source>
</evidence>
<dbReference type="Pfam" id="PF04055">
    <property type="entry name" value="Radical_SAM"/>
    <property type="match status" value="1"/>
</dbReference>
<dbReference type="KEGG" id="hcv:FTV88_2166"/>
<keyword evidence="7 8" id="KW-0456">Lyase</keyword>
<feature type="binding site" evidence="8">
    <location>
        <position position="96"/>
    </location>
    <ligand>
        <name>S-adenosyl-L-methionine</name>
        <dbReference type="ChEBI" id="CHEBI:59789"/>
    </ligand>
</feature>
<feature type="binding site" evidence="8">
    <location>
        <position position="43"/>
    </location>
    <ligand>
        <name>Mg(2+)</name>
        <dbReference type="ChEBI" id="CHEBI:18420"/>
    </ligand>
</feature>
<evidence type="ECO:0000313" key="10">
    <source>
        <dbReference type="EMBL" id="QGG48264.1"/>
    </source>
</evidence>
<keyword evidence="6 8" id="KW-0411">Iron-sulfur</keyword>
<comment type="caution">
    <text evidence="8">Lacks conserved residue(s) required for the propagation of feature annotation.</text>
</comment>
<keyword evidence="8" id="KW-0671">Queuosine biosynthesis</keyword>
<evidence type="ECO:0000256" key="6">
    <source>
        <dbReference type="ARBA" id="ARBA00023014"/>
    </source>
</evidence>
<dbReference type="InterPro" id="IPR007197">
    <property type="entry name" value="rSAM"/>
</dbReference>
<feature type="binding site" evidence="8">
    <location>
        <position position="94"/>
    </location>
    <ligand>
        <name>substrate</name>
    </ligand>
</feature>
<dbReference type="CDD" id="cd01335">
    <property type="entry name" value="Radical_SAM"/>
    <property type="match status" value="1"/>
</dbReference>
<keyword evidence="11" id="KW-1185">Reference proteome</keyword>
<keyword evidence="3 8" id="KW-0479">Metal-binding</keyword>
<gene>
    <name evidence="8 10" type="primary">queE</name>
    <name evidence="10" type="ORF">FTV88_2166</name>
</gene>
<feature type="binding site" evidence="8">
    <location>
        <position position="30"/>
    </location>
    <ligand>
        <name>substrate</name>
    </ligand>
</feature>
<sequence length="248" mass="27946">MMEANAPIVEIMESVQGEGPYVGCRQIFIRFAGCNLNCSYCDTIGSKEADLQLCRIEEPWGSQRFQYCSNPITVSEIITKLHKRSQNIHSLSLTGGEPLLSANFIIELAQAWGSNRPPFYLETNGTLVTAMEKVHHCIDYVSMDIKLPTLTGHCCWEEHGQFLECIHNKKGYVKVVVGQETTMEEISIASSLIQQKAPTFPLVLQPISDSLGKTNLSAQQLYQYQSWALQEHDDVRIVPQIHRLLSFL</sequence>
<dbReference type="EC" id="4.3.99.3" evidence="8"/>
<dbReference type="GO" id="GO:0051539">
    <property type="term" value="F:4 iron, 4 sulfur cluster binding"/>
    <property type="evidence" value="ECO:0007669"/>
    <property type="project" value="UniProtKB-UniRule"/>
</dbReference>
<keyword evidence="1 8" id="KW-0004">4Fe-4S</keyword>
<dbReference type="PANTHER" id="PTHR42836:SF1">
    <property type="entry name" value="7-CARBOXY-7-DEAZAGUANINE SYNTHASE"/>
    <property type="match status" value="1"/>
</dbReference>
<feature type="domain" description="Radical SAM core" evidence="9">
    <location>
        <begin position="21"/>
        <end position="248"/>
    </location>
</feature>
<feature type="binding site" evidence="8">
    <location>
        <position position="34"/>
    </location>
    <ligand>
        <name>[4Fe-4S] cluster</name>
        <dbReference type="ChEBI" id="CHEBI:49883"/>
        <note>4Fe-4S-S-AdoMet</note>
    </ligand>
</feature>
<evidence type="ECO:0000256" key="3">
    <source>
        <dbReference type="ARBA" id="ARBA00022723"/>
    </source>
</evidence>
<feature type="binding site" evidence="8">
    <location>
        <position position="41"/>
    </location>
    <ligand>
        <name>[4Fe-4S] cluster</name>
        <dbReference type="ChEBI" id="CHEBI:49883"/>
        <note>4Fe-4S-S-AdoMet</note>
    </ligand>
</feature>
<feature type="binding site" evidence="8">
    <location>
        <position position="38"/>
    </location>
    <ligand>
        <name>[4Fe-4S] cluster</name>
        <dbReference type="ChEBI" id="CHEBI:49883"/>
        <note>4Fe-4S-S-AdoMet</note>
    </ligand>
</feature>
<dbReference type="UniPathway" id="UPA00391"/>
<name>A0A5Q2MZ61_9FIRM</name>
<comment type="function">
    <text evidence="8">Catalyzes the complex heterocyclic radical-mediated conversion of 6-carboxy-5,6,7,8-tetrahydropterin (CPH4) to 7-carboxy-7-deazaguanine (CDG), a step common to the biosynthetic pathways of all 7-deazapurine-containing compounds.</text>
</comment>
<dbReference type="PANTHER" id="PTHR42836">
    <property type="entry name" value="7-CARBOXY-7-DEAZAGUANINE SYNTHASE"/>
    <property type="match status" value="1"/>
</dbReference>
<feature type="binding site" evidence="8">
    <location>
        <begin position="40"/>
        <end position="42"/>
    </location>
    <ligand>
        <name>S-adenosyl-L-methionine</name>
        <dbReference type="ChEBI" id="CHEBI:59789"/>
    </ligand>
</feature>
<organism evidence="10 11">
    <name type="scientific">Heliorestis convoluta</name>
    <dbReference type="NCBI Taxonomy" id="356322"/>
    <lineage>
        <taxon>Bacteria</taxon>
        <taxon>Bacillati</taxon>
        <taxon>Bacillota</taxon>
        <taxon>Clostridia</taxon>
        <taxon>Eubacteriales</taxon>
        <taxon>Heliobacteriaceae</taxon>
        <taxon>Heliorestis</taxon>
    </lineage>
</organism>
<comment type="catalytic activity">
    <reaction evidence="8">
        <text>6-carboxy-5,6,7,8-tetrahydropterin + H(+) = 7-carboxy-7-carbaguanine + NH4(+)</text>
        <dbReference type="Rhea" id="RHEA:27974"/>
        <dbReference type="ChEBI" id="CHEBI:15378"/>
        <dbReference type="ChEBI" id="CHEBI:28938"/>
        <dbReference type="ChEBI" id="CHEBI:61032"/>
        <dbReference type="ChEBI" id="CHEBI:61036"/>
        <dbReference type="EC" id="4.3.99.3"/>
    </reaction>
</comment>
<comment type="subunit">
    <text evidence="8">Homodimer.</text>
</comment>
<comment type="cofactor">
    <cofactor evidence="8">
        <name>Mg(2+)</name>
        <dbReference type="ChEBI" id="CHEBI:18420"/>
    </cofactor>
</comment>
<dbReference type="PIRSF" id="PIRSF000370">
    <property type="entry name" value="QueE"/>
    <property type="match status" value="1"/>
</dbReference>
<accession>A0A5Q2MZ61</accession>
<dbReference type="InterPro" id="IPR013785">
    <property type="entry name" value="Aldolase_TIM"/>
</dbReference>
<evidence type="ECO:0000256" key="1">
    <source>
        <dbReference type="ARBA" id="ARBA00022485"/>
    </source>
</evidence>
<evidence type="ECO:0000256" key="7">
    <source>
        <dbReference type="ARBA" id="ARBA00023239"/>
    </source>
</evidence>
<dbReference type="PROSITE" id="PS51918">
    <property type="entry name" value="RADICAL_SAM"/>
    <property type="match status" value="1"/>
</dbReference>
<comment type="similarity">
    <text evidence="8">Belongs to the radical SAM superfamily. 7-carboxy-7-deazaguanine synthase family.</text>
</comment>
<keyword evidence="4 8" id="KW-0460">Magnesium</keyword>
<protein>
    <recommendedName>
        <fullName evidence="8">7-carboxy-7-deazaguanine synthase</fullName>
        <shortName evidence="8">CDG synthase</shortName>
        <ecNumber evidence="8">4.3.99.3</ecNumber>
    </recommendedName>
    <alternativeName>
        <fullName evidence="8">Queuosine biosynthesis protein QueE</fullName>
    </alternativeName>
</protein>
<dbReference type="GO" id="GO:0016840">
    <property type="term" value="F:carbon-nitrogen lyase activity"/>
    <property type="evidence" value="ECO:0007669"/>
    <property type="project" value="UniProtKB-UniRule"/>
</dbReference>
<feature type="binding site" evidence="8">
    <location>
        <begin position="15"/>
        <end position="17"/>
    </location>
    <ligand>
        <name>substrate</name>
    </ligand>
</feature>
<dbReference type="GO" id="GO:0008616">
    <property type="term" value="P:tRNA queuosine(34) biosynthetic process"/>
    <property type="evidence" value="ECO:0007669"/>
    <property type="project" value="UniProtKB-UniRule"/>
</dbReference>
<dbReference type="GO" id="GO:1904047">
    <property type="term" value="F:S-adenosyl-L-methionine binding"/>
    <property type="evidence" value="ECO:0007669"/>
    <property type="project" value="UniProtKB-UniRule"/>
</dbReference>
<comment type="cofactor">
    <cofactor evidence="8">
        <name>[4Fe-4S] cluster</name>
        <dbReference type="ChEBI" id="CHEBI:49883"/>
    </cofactor>
    <text evidence="8">Binds 1 [4Fe-4S] cluster. The cluster is coordinated with 3 cysteines and an exchangeable S-adenosyl-L-methionine.</text>
</comment>
<proteinExistence type="inferred from homology"/>
<dbReference type="AlphaFoldDB" id="A0A5Q2MZ61"/>
<dbReference type="EMBL" id="CP045875">
    <property type="protein sequence ID" value="QGG48264.1"/>
    <property type="molecule type" value="Genomic_DNA"/>
</dbReference>
<evidence type="ECO:0000256" key="5">
    <source>
        <dbReference type="ARBA" id="ARBA00023004"/>
    </source>
</evidence>
<dbReference type="Proteomes" id="UP000366051">
    <property type="component" value="Chromosome"/>
</dbReference>